<name>A0A9P6LJ22_9PEZI</name>
<reference evidence="3" key="1">
    <citation type="submission" date="2020-03" db="EMBL/GenBank/DDBJ databases">
        <authorList>
            <person name="He L."/>
        </authorList>
    </citation>
    <scope>NUCLEOTIDE SEQUENCE</scope>
    <source>
        <strain evidence="3">CkLH20</strain>
    </source>
</reference>
<feature type="region of interest" description="Disordered" evidence="1">
    <location>
        <begin position="95"/>
        <end position="118"/>
    </location>
</feature>
<evidence type="ECO:0000256" key="1">
    <source>
        <dbReference type="SAM" id="MobiDB-lite"/>
    </source>
</evidence>
<dbReference type="Proteomes" id="UP000781932">
    <property type="component" value="Unassembled WGS sequence"/>
</dbReference>
<dbReference type="SUPFAM" id="SSF54695">
    <property type="entry name" value="POZ domain"/>
    <property type="match status" value="1"/>
</dbReference>
<dbReference type="InterPro" id="IPR011333">
    <property type="entry name" value="SKP1/BTB/POZ_sf"/>
</dbReference>
<dbReference type="AlphaFoldDB" id="A0A9P6LJ22"/>
<reference evidence="3" key="2">
    <citation type="submission" date="2020-11" db="EMBL/GenBank/DDBJ databases">
        <title>Whole genome sequencing of Colletotrichum sp.</title>
        <authorList>
            <person name="Li H."/>
        </authorList>
    </citation>
    <scope>NUCLEOTIDE SEQUENCE</scope>
    <source>
        <strain evidence="3">CkLH20</strain>
    </source>
</reference>
<keyword evidence="4" id="KW-1185">Reference proteome</keyword>
<dbReference type="PROSITE" id="PS50097">
    <property type="entry name" value="BTB"/>
    <property type="match status" value="1"/>
</dbReference>
<dbReference type="Gene3D" id="3.30.710.10">
    <property type="entry name" value="Potassium Channel Kv1.1, Chain A"/>
    <property type="match status" value="1"/>
</dbReference>
<evidence type="ECO:0000313" key="4">
    <source>
        <dbReference type="Proteomes" id="UP000781932"/>
    </source>
</evidence>
<protein>
    <recommendedName>
        <fullName evidence="2">BTB domain-containing protein</fullName>
    </recommendedName>
</protein>
<dbReference type="EMBL" id="JAATWM020000025">
    <property type="protein sequence ID" value="KAF9874741.1"/>
    <property type="molecule type" value="Genomic_DNA"/>
</dbReference>
<dbReference type="Pfam" id="PF00651">
    <property type="entry name" value="BTB"/>
    <property type="match status" value="1"/>
</dbReference>
<dbReference type="RefSeq" id="XP_038744202.1">
    <property type="nucleotide sequence ID" value="XM_038890594.1"/>
</dbReference>
<dbReference type="OrthoDB" id="9997739at2759"/>
<feature type="domain" description="BTB" evidence="2">
    <location>
        <begin position="16"/>
        <end position="85"/>
    </location>
</feature>
<gene>
    <name evidence="3" type="ORF">CkaCkLH20_07878</name>
</gene>
<dbReference type="GeneID" id="62163668"/>
<feature type="compositionally biased region" description="Basic and acidic residues" evidence="1">
    <location>
        <begin position="102"/>
        <end position="118"/>
    </location>
</feature>
<proteinExistence type="predicted"/>
<dbReference type="PANTHER" id="PTHR47843">
    <property type="entry name" value="BTB DOMAIN-CONTAINING PROTEIN-RELATED"/>
    <property type="match status" value="1"/>
</dbReference>
<dbReference type="PANTHER" id="PTHR47843:SF2">
    <property type="entry name" value="BTB DOMAIN-CONTAINING PROTEIN"/>
    <property type="match status" value="1"/>
</dbReference>
<evidence type="ECO:0000259" key="2">
    <source>
        <dbReference type="PROSITE" id="PS50097"/>
    </source>
</evidence>
<dbReference type="InterPro" id="IPR000210">
    <property type="entry name" value="BTB/POZ_dom"/>
</dbReference>
<comment type="caution">
    <text evidence="3">The sequence shown here is derived from an EMBL/GenBank/DDBJ whole genome shotgun (WGS) entry which is preliminary data.</text>
</comment>
<evidence type="ECO:0000313" key="3">
    <source>
        <dbReference type="EMBL" id="KAF9874741.1"/>
    </source>
</evidence>
<sequence>MSLKRKRDMDELLTSRNITFIIGPDKVRYSVHEKSIAGLSDPLRALVTGPMRESIEAKVTWEDVEPAVFVNLMEYAYTGDFLILGCVDKNAPEGGMNNLSNEQKEASDQNKKAKKRDDKLPQSLFEAVVSAKKAGGIKLAAYQFTRKSFKCSKSCKFRITNDIQTIYNQEQIEASKKIIPCDLEHYMSLAKLYVLAEKYDISELKTLCASRFKHSIFHAPGAANFMDDMIFVLRYLSNLTRPKDQLRKVMLKYIITDLKWFMDQNCFRNLLQELPEVATELFLMIPSEYWQEVSRMC</sequence>
<accession>A0A9P6LJ22</accession>
<organism evidence="3 4">
    <name type="scientific">Colletotrichum karsti</name>
    <dbReference type="NCBI Taxonomy" id="1095194"/>
    <lineage>
        <taxon>Eukaryota</taxon>
        <taxon>Fungi</taxon>
        <taxon>Dikarya</taxon>
        <taxon>Ascomycota</taxon>
        <taxon>Pezizomycotina</taxon>
        <taxon>Sordariomycetes</taxon>
        <taxon>Hypocreomycetidae</taxon>
        <taxon>Glomerellales</taxon>
        <taxon>Glomerellaceae</taxon>
        <taxon>Colletotrichum</taxon>
        <taxon>Colletotrichum boninense species complex</taxon>
    </lineage>
</organism>